<organism evidence="5 6">
    <name type="scientific">Streptomyces griseoviridis</name>
    <dbReference type="NCBI Taxonomy" id="45398"/>
    <lineage>
        <taxon>Bacteria</taxon>
        <taxon>Bacillati</taxon>
        <taxon>Actinomycetota</taxon>
        <taxon>Actinomycetes</taxon>
        <taxon>Kitasatosporales</taxon>
        <taxon>Streptomycetaceae</taxon>
        <taxon>Streptomyces</taxon>
    </lineage>
</organism>
<dbReference type="EMBL" id="BMSL01000011">
    <property type="protein sequence ID" value="GGS46301.1"/>
    <property type="molecule type" value="Genomic_DNA"/>
</dbReference>
<dbReference type="PANTHER" id="PTHR43214">
    <property type="entry name" value="TWO-COMPONENT RESPONSE REGULATOR"/>
    <property type="match status" value="1"/>
</dbReference>
<reference evidence="5" key="1">
    <citation type="journal article" date="2014" name="Int. J. Syst. Evol. Microbiol.">
        <title>Complete genome sequence of Corynebacterium casei LMG S-19264T (=DSM 44701T), isolated from a smear-ripened cheese.</title>
        <authorList>
            <consortium name="US DOE Joint Genome Institute (JGI-PGF)"/>
            <person name="Walter F."/>
            <person name="Albersmeier A."/>
            <person name="Kalinowski J."/>
            <person name="Ruckert C."/>
        </authorList>
    </citation>
    <scope>NUCLEOTIDE SEQUENCE</scope>
    <source>
        <strain evidence="5">JCM 4234</strain>
    </source>
</reference>
<dbReference type="Pfam" id="PF00196">
    <property type="entry name" value="GerE"/>
    <property type="match status" value="1"/>
</dbReference>
<dbReference type="InterPro" id="IPR039420">
    <property type="entry name" value="WalR-like"/>
</dbReference>
<name>A0A918GP26_STRGD</name>
<reference evidence="5" key="2">
    <citation type="submission" date="2020-09" db="EMBL/GenBank/DDBJ databases">
        <authorList>
            <person name="Sun Q."/>
            <person name="Ohkuma M."/>
        </authorList>
    </citation>
    <scope>NUCLEOTIDE SEQUENCE</scope>
    <source>
        <strain evidence="5">JCM 4234</strain>
    </source>
</reference>
<dbReference type="AlphaFoldDB" id="A0A918GP26"/>
<protein>
    <recommendedName>
        <fullName evidence="4">HTH luxR-type domain-containing protein</fullName>
    </recommendedName>
</protein>
<feature type="domain" description="HTH luxR-type" evidence="4">
    <location>
        <begin position="67"/>
        <end position="132"/>
    </location>
</feature>
<dbReference type="InterPro" id="IPR016032">
    <property type="entry name" value="Sig_transdc_resp-reg_C-effctor"/>
</dbReference>
<dbReference type="GO" id="GO:0003677">
    <property type="term" value="F:DNA binding"/>
    <property type="evidence" value="ECO:0007669"/>
    <property type="project" value="UniProtKB-KW"/>
</dbReference>
<dbReference type="SMART" id="SM00421">
    <property type="entry name" value="HTH_LUXR"/>
    <property type="match status" value="1"/>
</dbReference>
<dbReference type="PROSITE" id="PS50043">
    <property type="entry name" value="HTH_LUXR_2"/>
    <property type="match status" value="1"/>
</dbReference>
<gene>
    <name evidence="5" type="ORF">GCM10010238_40080</name>
</gene>
<keyword evidence="1" id="KW-0805">Transcription regulation</keyword>
<comment type="caution">
    <text evidence="5">The sequence shown here is derived from an EMBL/GenBank/DDBJ whole genome shotgun (WGS) entry which is preliminary data.</text>
</comment>
<evidence type="ECO:0000256" key="1">
    <source>
        <dbReference type="ARBA" id="ARBA00023015"/>
    </source>
</evidence>
<evidence type="ECO:0000256" key="3">
    <source>
        <dbReference type="ARBA" id="ARBA00023163"/>
    </source>
</evidence>
<evidence type="ECO:0000313" key="6">
    <source>
        <dbReference type="Proteomes" id="UP000653493"/>
    </source>
</evidence>
<dbReference type="Proteomes" id="UP000653493">
    <property type="component" value="Unassembled WGS sequence"/>
</dbReference>
<dbReference type="Gene3D" id="3.40.50.2300">
    <property type="match status" value="1"/>
</dbReference>
<evidence type="ECO:0000313" key="5">
    <source>
        <dbReference type="EMBL" id="GGS46301.1"/>
    </source>
</evidence>
<dbReference type="PRINTS" id="PR00038">
    <property type="entry name" value="HTHLUXR"/>
</dbReference>
<accession>A0A918GP26</accession>
<keyword evidence="3" id="KW-0804">Transcription</keyword>
<dbReference type="SUPFAM" id="SSF46894">
    <property type="entry name" value="C-terminal effector domain of the bipartite response regulators"/>
    <property type="match status" value="1"/>
</dbReference>
<keyword evidence="2" id="KW-0238">DNA-binding</keyword>
<dbReference type="GO" id="GO:0006355">
    <property type="term" value="P:regulation of DNA-templated transcription"/>
    <property type="evidence" value="ECO:0007669"/>
    <property type="project" value="InterPro"/>
</dbReference>
<dbReference type="PANTHER" id="PTHR43214:SF24">
    <property type="entry name" value="TRANSCRIPTIONAL REGULATORY PROTEIN NARL-RELATED"/>
    <property type="match status" value="1"/>
</dbReference>
<evidence type="ECO:0000256" key="2">
    <source>
        <dbReference type="ARBA" id="ARBA00023125"/>
    </source>
</evidence>
<dbReference type="InterPro" id="IPR000792">
    <property type="entry name" value="Tscrpt_reg_LuxR_C"/>
</dbReference>
<proteinExistence type="predicted"/>
<sequence>MLVVSRFEDDDEVAAPRAGAHGCVAEEASRDELLRAVRTVADGGAVFSASIAERLGTYFPAIPAFPGRLAFPRLTGREREILDLPARGHTNRRITRHPAPSDQTVRNHVSHIFAKPQVSNRDDAMTRARDAGPGT</sequence>
<keyword evidence="6" id="KW-1185">Reference proteome</keyword>
<evidence type="ECO:0000259" key="4">
    <source>
        <dbReference type="PROSITE" id="PS50043"/>
    </source>
</evidence>